<proteinExistence type="predicted"/>
<feature type="domain" description="HDOD" evidence="1">
    <location>
        <begin position="29"/>
        <end position="225"/>
    </location>
</feature>
<sequence length="518" mass="56176">MPDSSTDTLNPLAKRTLRRLNDALESGQTGAMPEIVQTVRKLSGQIASVSVQDLSEIIERDPSVTEKVISAANTFGYNPSGVEIGTISQAIHTVGFERIRNLTLSVMLAQNAGKGIDNEQQREMASLSVCSGMLAQNLVGGSELFSADPDIAFVSGSLRNYGKLLMSTFFVDEYLAARSLAQQGGGDSAYHEVFGMTPLELGHTLLLGTNLPELIMASLERVPKEKLNRSAQSESEEILIASEFCVRVCELAFDESLSPDDFQNELRSIVHMFGDSLPVDIDMVVGGLEEVDSAMSQLNEVVGIKASHSHANRALRARLNGRPVTRPKKSTSEARESIGIGKPKIEGAQSLAELLELMEGGSGGMSDGQLGEVYTSLNKAISDELKLEGCMTFLQDTENSQDLRFSARHGTGALYERIKNRPIISSRNKDLFAICLNRKEDILIQDTGAGKIASVIPDWIHEKGDVKSLIVLPAAVGNSLFALFVGVKMDGASIEIEPVTHKRLKQFRSRLATLYASF</sequence>
<name>A0A934RY28_9BACT</name>
<dbReference type="SUPFAM" id="SSF109604">
    <property type="entry name" value="HD-domain/PDEase-like"/>
    <property type="match status" value="1"/>
</dbReference>
<dbReference type="AlphaFoldDB" id="A0A934RY28"/>
<dbReference type="RefSeq" id="WP_200356892.1">
    <property type="nucleotide sequence ID" value="NZ_JAENIL010000033.1"/>
</dbReference>
<dbReference type="Proteomes" id="UP000617628">
    <property type="component" value="Unassembled WGS sequence"/>
</dbReference>
<comment type="caution">
    <text evidence="2">The sequence shown here is derived from an EMBL/GenBank/DDBJ whole genome shotgun (WGS) entry which is preliminary data.</text>
</comment>
<dbReference type="PROSITE" id="PS51833">
    <property type="entry name" value="HDOD"/>
    <property type="match status" value="1"/>
</dbReference>
<dbReference type="EMBL" id="JAENIL010000033">
    <property type="protein sequence ID" value="MBK1878681.1"/>
    <property type="molecule type" value="Genomic_DNA"/>
</dbReference>
<organism evidence="2 3">
    <name type="scientific">Pelagicoccus mobilis</name>
    <dbReference type="NCBI Taxonomy" id="415221"/>
    <lineage>
        <taxon>Bacteria</taxon>
        <taxon>Pseudomonadati</taxon>
        <taxon>Verrucomicrobiota</taxon>
        <taxon>Opitutia</taxon>
        <taxon>Puniceicoccales</taxon>
        <taxon>Pelagicoccaceae</taxon>
        <taxon>Pelagicoccus</taxon>
    </lineage>
</organism>
<dbReference type="InterPro" id="IPR013976">
    <property type="entry name" value="HDOD"/>
</dbReference>
<evidence type="ECO:0000259" key="1">
    <source>
        <dbReference type="PROSITE" id="PS51833"/>
    </source>
</evidence>
<dbReference type="PANTHER" id="PTHR33525:SF3">
    <property type="entry name" value="RIBONUCLEASE Y"/>
    <property type="match status" value="1"/>
</dbReference>
<dbReference type="InterPro" id="IPR052340">
    <property type="entry name" value="RNase_Y/CdgJ"/>
</dbReference>
<protein>
    <submittedName>
        <fullName evidence="2">HDOD domain-containing protein</fullName>
    </submittedName>
</protein>
<dbReference type="PANTHER" id="PTHR33525">
    <property type="match status" value="1"/>
</dbReference>
<evidence type="ECO:0000313" key="2">
    <source>
        <dbReference type="EMBL" id="MBK1878681.1"/>
    </source>
</evidence>
<gene>
    <name evidence="2" type="ORF">JIN87_17505</name>
</gene>
<dbReference type="Pfam" id="PF08668">
    <property type="entry name" value="HDOD"/>
    <property type="match status" value="1"/>
</dbReference>
<dbReference type="Gene3D" id="1.10.3210.10">
    <property type="entry name" value="Hypothetical protein af1432"/>
    <property type="match status" value="1"/>
</dbReference>
<accession>A0A934RY28</accession>
<evidence type="ECO:0000313" key="3">
    <source>
        <dbReference type="Proteomes" id="UP000617628"/>
    </source>
</evidence>
<keyword evidence="3" id="KW-1185">Reference proteome</keyword>
<reference evidence="2" key="1">
    <citation type="submission" date="2021-01" db="EMBL/GenBank/DDBJ databases">
        <title>Modified the classification status of verrucomicrobia.</title>
        <authorList>
            <person name="Feng X."/>
        </authorList>
    </citation>
    <scope>NUCLEOTIDE SEQUENCE</scope>
    <source>
        <strain evidence="2">KCTC 13126</strain>
    </source>
</reference>